<keyword evidence="5" id="KW-0406">Ion transport</keyword>
<reference evidence="13" key="1">
    <citation type="submission" date="2021-02" db="EMBL/GenBank/DDBJ databases">
        <authorList>
            <person name="Nowell W R."/>
        </authorList>
    </citation>
    <scope>NUCLEOTIDE SEQUENCE</scope>
</reference>
<evidence type="ECO:0000259" key="12">
    <source>
        <dbReference type="Pfam" id="PF25508"/>
    </source>
</evidence>
<organism evidence="13 14">
    <name type="scientific">Rotaria socialis</name>
    <dbReference type="NCBI Taxonomy" id="392032"/>
    <lineage>
        <taxon>Eukaryota</taxon>
        <taxon>Metazoa</taxon>
        <taxon>Spiralia</taxon>
        <taxon>Gnathifera</taxon>
        <taxon>Rotifera</taxon>
        <taxon>Eurotatoria</taxon>
        <taxon>Bdelloidea</taxon>
        <taxon>Philodinida</taxon>
        <taxon>Philodinidae</taxon>
        <taxon>Rotaria</taxon>
    </lineage>
</organism>
<feature type="transmembrane region" description="Helical" evidence="9">
    <location>
        <begin position="914"/>
        <end position="941"/>
    </location>
</feature>
<dbReference type="InterPro" id="IPR057366">
    <property type="entry name" value="TRPM-like"/>
</dbReference>
<dbReference type="GO" id="GO:0005261">
    <property type="term" value="F:monoatomic cation channel activity"/>
    <property type="evidence" value="ECO:0007669"/>
    <property type="project" value="TreeGrafter"/>
</dbReference>
<dbReference type="InterPro" id="IPR005821">
    <property type="entry name" value="Ion_trans_dom"/>
</dbReference>
<dbReference type="GO" id="GO:0030001">
    <property type="term" value="P:metal ion transport"/>
    <property type="evidence" value="ECO:0007669"/>
    <property type="project" value="TreeGrafter"/>
</dbReference>
<feature type="region of interest" description="Disordered" evidence="8">
    <location>
        <begin position="137"/>
        <end position="171"/>
    </location>
</feature>
<feature type="transmembrane region" description="Helical" evidence="9">
    <location>
        <begin position="694"/>
        <end position="710"/>
    </location>
</feature>
<evidence type="ECO:0000313" key="13">
    <source>
        <dbReference type="EMBL" id="CAF3676523.1"/>
    </source>
</evidence>
<evidence type="ECO:0000256" key="6">
    <source>
        <dbReference type="ARBA" id="ARBA00023136"/>
    </source>
</evidence>
<evidence type="ECO:0000256" key="7">
    <source>
        <dbReference type="ARBA" id="ARBA00023303"/>
    </source>
</evidence>
<dbReference type="Pfam" id="PF25508">
    <property type="entry name" value="TRPM2"/>
    <property type="match status" value="1"/>
</dbReference>
<evidence type="ECO:0000256" key="8">
    <source>
        <dbReference type="SAM" id="MobiDB-lite"/>
    </source>
</evidence>
<dbReference type="Pfam" id="PF18139">
    <property type="entry name" value="LSDAT_euk"/>
    <property type="match status" value="1"/>
</dbReference>
<evidence type="ECO:0000259" key="11">
    <source>
        <dbReference type="Pfam" id="PF18139"/>
    </source>
</evidence>
<feature type="domain" description="Ion transport" evidence="10">
    <location>
        <begin position="682"/>
        <end position="947"/>
    </location>
</feature>
<keyword evidence="2" id="KW-0813">Transport</keyword>
<protein>
    <submittedName>
        <fullName evidence="13">Uncharacterized protein</fullName>
    </submittedName>
</protein>
<keyword evidence="6 9" id="KW-0472">Membrane</keyword>
<dbReference type="PANTHER" id="PTHR13800:SF12">
    <property type="entry name" value="TRANSIENT RECEPTOR POTENTIAL CATION CHANNEL SUBFAMILY M MEMBER-LIKE 2"/>
    <property type="match status" value="1"/>
</dbReference>
<feature type="transmembrane region" description="Helical" evidence="9">
    <location>
        <begin position="731"/>
        <end position="750"/>
    </location>
</feature>
<evidence type="ECO:0000256" key="2">
    <source>
        <dbReference type="ARBA" id="ARBA00022448"/>
    </source>
</evidence>
<comment type="caution">
    <text evidence="13">The sequence shown here is derived from an EMBL/GenBank/DDBJ whole genome shotgun (WGS) entry which is preliminary data.</text>
</comment>
<name>A0A818SZQ0_9BILA</name>
<keyword evidence="3 9" id="KW-0812">Transmembrane</keyword>
<evidence type="ECO:0000256" key="9">
    <source>
        <dbReference type="SAM" id="Phobius"/>
    </source>
</evidence>
<evidence type="ECO:0000256" key="4">
    <source>
        <dbReference type="ARBA" id="ARBA00022989"/>
    </source>
</evidence>
<dbReference type="Pfam" id="PF00520">
    <property type="entry name" value="Ion_trans"/>
    <property type="match status" value="1"/>
</dbReference>
<feature type="domain" description="TRPM SLOG" evidence="11">
    <location>
        <begin position="28"/>
        <end position="147"/>
    </location>
</feature>
<evidence type="ECO:0000256" key="3">
    <source>
        <dbReference type="ARBA" id="ARBA00022692"/>
    </source>
</evidence>
<comment type="subcellular location">
    <subcellularLocation>
        <location evidence="1">Membrane</location>
        <topology evidence="1">Multi-pass membrane protein</topology>
    </subcellularLocation>
</comment>
<sequence length="1260" mass="144430">MREDNDDSSENLNETDDEIAESEKEVEESQATKIVNFIRNKWKLPVPELIISITGGAQHFKFASPRVRNAFQKGLISAAMNTDAWIFTAGTHSGIIKEVGDAFDKCRYKNANAFLKLPCIGICSWFATTDYKQLESPSTYSEEDKSKISEQPNTIDKVNIEKSSERSEQNVRLYRVRQPPEKGEPESYPLDHNHTHFIILQDEFGEGDRKWKSKFKENVRADLILPIRAQIEQESRTIKRQGQKYKIPIVQILVDGGVSSILTVCESIAAGTPVIVIAVRYFTYDSALMTDSEQRQKSKKLVLAMAWKKYDLVAHDVIKNLMESDNAELHLDEPLWEALRRNSVNFVELLIGYGASFERLRRLINTSDLYKDLNDNSSGSSLHLPDITQQVQPSNHTPGNNYGIISHPRKEDSFLHGMVFFNANDIIRESGHVTELSINFANLAASESLPEIVLYILSSTNDKNKFLIIYRRAKQYLQITKIIVENDIRTLIIQEPTLFLQTGQYLAIGFRNTISRPFQVKGSDSYYIDFHAVDAGLDSGRPTLFVRQAIYGLAFCFKITPATGFIRDLFLWSLFVNRSNLATCLCSRSENTIVAAMLACKIYQTAARSINESEKKAEYESKESEFDDHAAGIINKCFEKDEEFAVTILTSTSKQYFYYSPLQLAKESNGRKFLATKCMHKYLDKQWFGNINKHQYSSVWITILFRLYYIEKRSCNIDWAPQKYFTMDKWNILDLAAIFLYLAGFIPRWIPTEAAFTTSKVLMCIDLFLWYIRILHLFIASERLGTKLLMIFNTIKDLLFFICFVLIFLIGYSVASYSLITTNEQVFWNSGTQKNSTHTYELKQDGHGIWSWTIIRNVIDWGMWKVYGQVSILSNTQVDGSVLNGMIKHELLVSADELHIRVLLVDNGVYGTTVFILTILFVCIANVLLLNVLVALFNVTLKKVKDNAHMSWAFHRFLLVNEYARKSPFPPPFNLFEYGWRYINYLKSNKQLLNNNLHGSLDDSSGLDSNMYNIISFNAMDRVRMGGIVNQVFINFSTAPSTDDPDIRLFVIMDPTSASNSNWFRIVHHEHLVTKDPDLNIAGPTTAPKIKKEKGIQKFDTNIKINEGQYLAIRFSPKDGNPYSTIRNQYYVNYEDLPHANMSLLFTSCSTKGIAMSFNVKTAEDSYNKRCTLAPCCANNEQPPSYRNNVSGSIERNEFQSRDDMLREESIAQEYWATVIKGIKRSEKNENDQYKFETNNPKQLLEVTNHWADQKVEITI</sequence>
<feature type="transmembrane region" description="Helical" evidence="9">
    <location>
        <begin position="756"/>
        <end position="778"/>
    </location>
</feature>
<accession>A0A818SZQ0</accession>
<evidence type="ECO:0000313" key="14">
    <source>
        <dbReference type="Proteomes" id="UP000663869"/>
    </source>
</evidence>
<dbReference type="GO" id="GO:0005886">
    <property type="term" value="C:plasma membrane"/>
    <property type="evidence" value="ECO:0007669"/>
    <property type="project" value="TreeGrafter"/>
</dbReference>
<feature type="domain" description="TRPM-like" evidence="12">
    <location>
        <begin position="566"/>
        <end position="675"/>
    </location>
</feature>
<feature type="transmembrane region" description="Helical" evidence="9">
    <location>
        <begin position="798"/>
        <end position="820"/>
    </location>
</feature>
<dbReference type="InterPro" id="IPR050927">
    <property type="entry name" value="TRPM"/>
</dbReference>
<proteinExistence type="predicted"/>
<feature type="compositionally biased region" description="Basic and acidic residues" evidence="8">
    <location>
        <begin position="158"/>
        <end position="169"/>
    </location>
</feature>
<gene>
    <name evidence="13" type="ORF">FME351_LOCUS26080</name>
</gene>
<dbReference type="PANTHER" id="PTHR13800">
    <property type="entry name" value="TRANSIENT RECEPTOR POTENTIAL CATION CHANNEL, SUBFAMILY M, MEMBER 6"/>
    <property type="match status" value="1"/>
</dbReference>
<evidence type="ECO:0000256" key="1">
    <source>
        <dbReference type="ARBA" id="ARBA00004141"/>
    </source>
</evidence>
<evidence type="ECO:0000256" key="5">
    <source>
        <dbReference type="ARBA" id="ARBA00023065"/>
    </source>
</evidence>
<keyword evidence="7" id="KW-0407">Ion channel</keyword>
<dbReference type="EMBL" id="CAJNYU010003487">
    <property type="protein sequence ID" value="CAF3676523.1"/>
    <property type="molecule type" value="Genomic_DNA"/>
</dbReference>
<dbReference type="AlphaFoldDB" id="A0A818SZQ0"/>
<evidence type="ECO:0000259" key="10">
    <source>
        <dbReference type="Pfam" id="PF00520"/>
    </source>
</evidence>
<dbReference type="InterPro" id="IPR041491">
    <property type="entry name" value="TRPM_SLOG"/>
</dbReference>
<feature type="region of interest" description="Disordered" evidence="8">
    <location>
        <begin position="1"/>
        <end position="27"/>
    </location>
</feature>
<keyword evidence="4 9" id="KW-1133">Transmembrane helix</keyword>
<dbReference type="Proteomes" id="UP000663869">
    <property type="component" value="Unassembled WGS sequence"/>
</dbReference>